<evidence type="ECO:0000256" key="10">
    <source>
        <dbReference type="ARBA" id="ARBA00038489"/>
    </source>
</evidence>
<protein>
    <recommendedName>
        <fullName evidence="3">thioredoxin-dependent peroxiredoxin</fullName>
        <ecNumber evidence="3">1.11.1.24</ecNumber>
    </recommendedName>
    <alternativeName>
        <fullName evidence="11">Bacterioferritin comigratory protein</fullName>
    </alternativeName>
    <alternativeName>
        <fullName evidence="9">Thioredoxin peroxidase</fullName>
    </alternativeName>
</protein>
<evidence type="ECO:0000256" key="1">
    <source>
        <dbReference type="ARBA" id="ARBA00003330"/>
    </source>
</evidence>
<comment type="function">
    <text evidence="1">Thiol-specific peroxidase that catalyzes the reduction of hydrogen peroxide and organic hydroperoxides to water and alcohols, respectively. Plays a role in cell protection against oxidative stress by detoxifying peroxides and as sensor of hydrogen peroxide-mediated signaling events.</text>
</comment>
<reference evidence="15 16" key="2">
    <citation type="submission" date="2018-06" db="EMBL/GenBank/DDBJ databases">
        <title>Metagenomic assembly of (sub)arctic Cyanobacteria and their associated microbiome from non-axenic cultures.</title>
        <authorList>
            <person name="Baurain D."/>
        </authorList>
    </citation>
    <scope>NUCLEOTIDE SEQUENCE [LARGE SCALE GENOMIC DNA]</scope>
    <source>
        <strain evidence="15">ULC027bin1</strain>
    </source>
</reference>
<evidence type="ECO:0000313" key="15">
    <source>
        <dbReference type="EMBL" id="PZO52847.1"/>
    </source>
</evidence>
<dbReference type="InterPro" id="IPR000866">
    <property type="entry name" value="AhpC/TSA"/>
</dbReference>
<comment type="similarity">
    <text evidence="10">Belongs to the peroxiredoxin family. BCP/PrxQ subfamily.</text>
</comment>
<reference evidence="16" key="1">
    <citation type="submission" date="2018-04" db="EMBL/GenBank/DDBJ databases">
        <authorList>
            <person name="Cornet L."/>
        </authorList>
    </citation>
    <scope>NUCLEOTIDE SEQUENCE [LARGE SCALE GENOMIC DNA]</scope>
</reference>
<dbReference type="PANTHER" id="PTHR42801:SF4">
    <property type="entry name" value="AHPC_TSA FAMILY PROTEIN"/>
    <property type="match status" value="1"/>
</dbReference>
<evidence type="ECO:0000256" key="11">
    <source>
        <dbReference type="ARBA" id="ARBA00041373"/>
    </source>
</evidence>
<dbReference type="Proteomes" id="UP000249794">
    <property type="component" value="Unassembled WGS sequence"/>
</dbReference>
<dbReference type="Pfam" id="PF00578">
    <property type="entry name" value="AhpC-TSA"/>
    <property type="match status" value="1"/>
</dbReference>
<dbReference type="InterPro" id="IPR024706">
    <property type="entry name" value="Peroxiredoxin_AhpC-typ"/>
</dbReference>
<evidence type="ECO:0000313" key="16">
    <source>
        <dbReference type="Proteomes" id="UP000249794"/>
    </source>
</evidence>
<dbReference type="InterPro" id="IPR036249">
    <property type="entry name" value="Thioredoxin-like_sf"/>
</dbReference>
<evidence type="ECO:0000256" key="5">
    <source>
        <dbReference type="ARBA" id="ARBA00022862"/>
    </source>
</evidence>
<dbReference type="InterPro" id="IPR050924">
    <property type="entry name" value="Peroxiredoxin_BCP/PrxQ"/>
</dbReference>
<evidence type="ECO:0000256" key="2">
    <source>
        <dbReference type="ARBA" id="ARBA00011245"/>
    </source>
</evidence>
<evidence type="ECO:0000256" key="8">
    <source>
        <dbReference type="ARBA" id="ARBA00023284"/>
    </source>
</evidence>
<gene>
    <name evidence="15" type="ORF">DCF15_13245</name>
</gene>
<dbReference type="SUPFAM" id="SSF52833">
    <property type="entry name" value="Thioredoxin-like"/>
    <property type="match status" value="1"/>
</dbReference>
<keyword evidence="8" id="KW-0676">Redox-active center</keyword>
<evidence type="ECO:0000256" key="7">
    <source>
        <dbReference type="ARBA" id="ARBA00023157"/>
    </source>
</evidence>
<keyword evidence="7" id="KW-1015">Disulfide bond</keyword>
<dbReference type="GO" id="GO:0008379">
    <property type="term" value="F:thioredoxin peroxidase activity"/>
    <property type="evidence" value="ECO:0007669"/>
    <property type="project" value="TreeGrafter"/>
</dbReference>
<feature type="domain" description="Thioredoxin" evidence="14">
    <location>
        <begin position="3"/>
        <end position="156"/>
    </location>
</feature>
<keyword evidence="5" id="KW-0049">Antioxidant</keyword>
<evidence type="ECO:0000256" key="12">
    <source>
        <dbReference type="ARBA" id="ARBA00049091"/>
    </source>
</evidence>
<evidence type="ECO:0000259" key="14">
    <source>
        <dbReference type="PROSITE" id="PS51352"/>
    </source>
</evidence>
<evidence type="ECO:0000256" key="4">
    <source>
        <dbReference type="ARBA" id="ARBA00022559"/>
    </source>
</evidence>
<dbReference type="EMBL" id="QBMP01000138">
    <property type="protein sequence ID" value="PZO52847.1"/>
    <property type="molecule type" value="Genomic_DNA"/>
</dbReference>
<evidence type="ECO:0000256" key="13">
    <source>
        <dbReference type="PIRSR" id="PIRSR000239-1"/>
    </source>
</evidence>
<evidence type="ECO:0000256" key="6">
    <source>
        <dbReference type="ARBA" id="ARBA00023002"/>
    </source>
</evidence>
<comment type="caution">
    <text evidence="15">The sequence shown here is derived from an EMBL/GenBank/DDBJ whole genome shotgun (WGS) entry which is preliminary data.</text>
</comment>
<dbReference type="GO" id="GO:0005737">
    <property type="term" value="C:cytoplasm"/>
    <property type="evidence" value="ECO:0007669"/>
    <property type="project" value="TreeGrafter"/>
</dbReference>
<evidence type="ECO:0000256" key="9">
    <source>
        <dbReference type="ARBA" id="ARBA00032824"/>
    </source>
</evidence>
<evidence type="ECO:0000256" key="3">
    <source>
        <dbReference type="ARBA" id="ARBA00013017"/>
    </source>
</evidence>
<name>A0A2W4XAN8_9CYAN</name>
<dbReference type="PROSITE" id="PS51352">
    <property type="entry name" value="THIOREDOXIN_2"/>
    <property type="match status" value="1"/>
</dbReference>
<accession>A0A2W4XAN8</accession>
<dbReference type="PIRSF" id="PIRSF000239">
    <property type="entry name" value="AHPC"/>
    <property type="match status" value="1"/>
</dbReference>
<sequence length="157" mass="17154">MTLTVGDTAPDFTLPDADGKLISLSALKGQRIVMFFYPRDNTPGCTKEACAFRDAYSDLRSKAVIVLGISTDDAKSHTKFATKHDLPFPLLVDEGGKVGSLYGCYGPKKMYGKEYMGITRTSFIIGPNRTLEKVYPKVKPEPHVSEVVADIETLTAS</sequence>
<dbReference type="EC" id="1.11.1.24" evidence="3"/>
<dbReference type="PANTHER" id="PTHR42801">
    <property type="entry name" value="THIOREDOXIN-DEPENDENT PEROXIDE REDUCTASE"/>
    <property type="match status" value="1"/>
</dbReference>
<dbReference type="CDD" id="cd03017">
    <property type="entry name" value="PRX_BCP"/>
    <property type="match status" value="1"/>
</dbReference>
<comment type="catalytic activity">
    <reaction evidence="12">
        <text>a hydroperoxide + [thioredoxin]-dithiol = an alcohol + [thioredoxin]-disulfide + H2O</text>
        <dbReference type="Rhea" id="RHEA:62620"/>
        <dbReference type="Rhea" id="RHEA-COMP:10698"/>
        <dbReference type="Rhea" id="RHEA-COMP:10700"/>
        <dbReference type="ChEBI" id="CHEBI:15377"/>
        <dbReference type="ChEBI" id="CHEBI:29950"/>
        <dbReference type="ChEBI" id="CHEBI:30879"/>
        <dbReference type="ChEBI" id="CHEBI:35924"/>
        <dbReference type="ChEBI" id="CHEBI:50058"/>
        <dbReference type="EC" id="1.11.1.24"/>
    </reaction>
</comment>
<proteinExistence type="inferred from homology"/>
<feature type="active site" description="Cysteine sulfenic acid (-SOH) intermediate; for peroxidase activity" evidence="13">
    <location>
        <position position="45"/>
    </location>
</feature>
<dbReference type="GO" id="GO:0034599">
    <property type="term" value="P:cellular response to oxidative stress"/>
    <property type="evidence" value="ECO:0007669"/>
    <property type="project" value="TreeGrafter"/>
</dbReference>
<dbReference type="InterPro" id="IPR013766">
    <property type="entry name" value="Thioredoxin_domain"/>
</dbReference>
<keyword evidence="4 15" id="KW-0575">Peroxidase</keyword>
<organism evidence="15 16">
    <name type="scientific">Phormidesmis priestleyi</name>
    <dbReference type="NCBI Taxonomy" id="268141"/>
    <lineage>
        <taxon>Bacteria</taxon>
        <taxon>Bacillati</taxon>
        <taxon>Cyanobacteriota</taxon>
        <taxon>Cyanophyceae</taxon>
        <taxon>Leptolyngbyales</taxon>
        <taxon>Leptolyngbyaceae</taxon>
        <taxon>Phormidesmis</taxon>
    </lineage>
</organism>
<comment type="subunit">
    <text evidence="2">Monomer.</text>
</comment>
<dbReference type="AlphaFoldDB" id="A0A2W4XAN8"/>
<dbReference type="FunFam" id="3.40.30.10:FF:000007">
    <property type="entry name" value="Thioredoxin-dependent thiol peroxidase"/>
    <property type="match status" value="1"/>
</dbReference>
<dbReference type="GO" id="GO:0045454">
    <property type="term" value="P:cell redox homeostasis"/>
    <property type="evidence" value="ECO:0007669"/>
    <property type="project" value="TreeGrafter"/>
</dbReference>
<dbReference type="Gene3D" id="3.40.30.10">
    <property type="entry name" value="Glutaredoxin"/>
    <property type="match status" value="1"/>
</dbReference>
<keyword evidence="6" id="KW-0560">Oxidoreductase</keyword>
<dbReference type="NCBIfam" id="NF006960">
    <property type="entry name" value="PRK09437.1"/>
    <property type="match status" value="1"/>
</dbReference>